<keyword evidence="2" id="KW-1185">Reference proteome</keyword>
<dbReference type="RefSeq" id="WP_248159819.1">
    <property type="nucleotide sequence ID" value="NZ_JALNMJ010000035.1"/>
</dbReference>
<accession>A0ABT0H499</accession>
<dbReference type="Proteomes" id="UP001431221">
    <property type="component" value="Unassembled WGS sequence"/>
</dbReference>
<evidence type="ECO:0000313" key="1">
    <source>
        <dbReference type="EMBL" id="MCK7615925.1"/>
    </source>
</evidence>
<organism evidence="1 2">
    <name type="scientific">Roseibium sediminicola</name>
    <dbReference type="NCBI Taxonomy" id="2933272"/>
    <lineage>
        <taxon>Bacteria</taxon>
        <taxon>Pseudomonadati</taxon>
        <taxon>Pseudomonadota</taxon>
        <taxon>Alphaproteobacteria</taxon>
        <taxon>Hyphomicrobiales</taxon>
        <taxon>Stappiaceae</taxon>
        <taxon>Roseibium</taxon>
    </lineage>
</organism>
<sequence length="151" mass="17243">MNNGPVEIYRPRDAAFRAIWEIGVIKFKVYDLLAQGKTVTGEMLETADSFLREEVVRDVGKMDDNNGLGFVIIHPGDLGVTIAAQWWSQGSVLCQRIYRHQYDDVPLDTIRRPAVACVWELEIINAEQTIWRETMMKSHPDEFAYLNTLAA</sequence>
<dbReference type="EMBL" id="JALNMJ010000035">
    <property type="protein sequence ID" value="MCK7615925.1"/>
    <property type="molecule type" value="Genomic_DNA"/>
</dbReference>
<comment type="caution">
    <text evidence="1">The sequence shown here is derived from an EMBL/GenBank/DDBJ whole genome shotgun (WGS) entry which is preliminary data.</text>
</comment>
<proteinExistence type="predicted"/>
<evidence type="ECO:0000313" key="2">
    <source>
        <dbReference type="Proteomes" id="UP001431221"/>
    </source>
</evidence>
<protein>
    <submittedName>
        <fullName evidence="1">Uncharacterized protein</fullName>
    </submittedName>
</protein>
<gene>
    <name evidence="1" type="ORF">M0H32_27525</name>
</gene>
<reference evidence="1" key="1">
    <citation type="submission" date="2022-04" db="EMBL/GenBank/DDBJ databases">
        <title>Roseibium sp. CAU 1639 isolated from mud.</title>
        <authorList>
            <person name="Kim W."/>
        </authorList>
    </citation>
    <scope>NUCLEOTIDE SEQUENCE</scope>
    <source>
        <strain evidence="1">CAU 1639</strain>
    </source>
</reference>
<name>A0ABT0H499_9HYPH</name>